<feature type="compositionally biased region" description="Polar residues" evidence="7">
    <location>
        <begin position="22"/>
        <end position="61"/>
    </location>
</feature>
<dbReference type="Pfam" id="PF04658">
    <property type="entry name" value="TAFII55_N"/>
    <property type="match status" value="1"/>
</dbReference>
<organism evidence="9 10">
    <name type="scientific">Coprinopsis marcescibilis</name>
    <name type="common">Agaric fungus</name>
    <name type="synonym">Psathyrella marcescibilis</name>
    <dbReference type="NCBI Taxonomy" id="230819"/>
    <lineage>
        <taxon>Eukaryota</taxon>
        <taxon>Fungi</taxon>
        <taxon>Dikarya</taxon>
        <taxon>Basidiomycota</taxon>
        <taxon>Agaricomycotina</taxon>
        <taxon>Agaricomycetes</taxon>
        <taxon>Agaricomycetidae</taxon>
        <taxon>Agaricales</taxon>
        <taxon>Agaricineae</taxon>
        <taxon>Psathyrellaceae</taxon>
        <taxon>Coprinopsis</taxon>
    </lineage>
</organism>
<dbReference type="GO" id="GO:0005669">
    <property type="term" value="C:transcription factor TFIID complex"/>
    <property type="evidence" value="ECO:0007669"/>
    <property type="project" value="InterPro"/>
</dbReference>
<dbReference type="CDD" id="cd08047">
    <property type="entry name" value="TAF7"/>
    <property type="match status" value="1"/>
</dbReference>
<reference evidence="9 10" key="1">
    <citation type="journal article" date="2019" name="Nat. Ecol. Evol.">
        <title>Megaphylogeny resolves global patterns of mushroom evolution.</title>
        <authorList>
            <person name="Varga T."/>
            <person name="Krizsan K."/>
            <person name="Foldi C."/>
            <person name="Dima B."/>
            <person name="Sanchez-Garcia M."/>
            <person name="Sanchez-Ramirez S."/>
            <person name="Szollosi G.J."/>
            <person name="Szarkandi J.G."/>
            <person name="Papp V."/>
            <person name="Albert L."/>
            <person name="Andreopoulos W."/>
            <person name="Angelini C."/>
            <person name="Antonin V."/>
            <person name="Barry K.W."/>
            <person name="Bougher N.L."/>
            <person name="Buchanan P."/>
            <person name="Buyck B."/>
            <person name="Bense V."/>
            <person name="Catcheside P."/>
            <person name="Chovatia M."/>
            <person name="Cooper J."/>
            <person name="Damon W."/>
            <person name="Desjardin D."/>
            <person name="Finy P."/>
            <person name="Geml J."/>
            <person name="Haridas S."/>
            <person name="Hughes K."/>
            <person name="Justo A."/>
            <person name="Karasinski D."/>
            <person name="Kautmanova I."/>
            <person name="Kiss B."/>
            <person name="Kocsube S."/>
            <person name="Kotiranta H."/>
            <person name="LaButti K.M."/>
            <person name="Lechner B.E."/>
            <person name="Liimatainen K."/>
            <person name="Lipzen A."/>
            <person name="Lukacs Z."/>
            <person name="Mihaltcheva S."/>
            <person name="Morgado L.N."/>
            <person name="Niskanen T."/>
            <person name="Noordeloos M.E."/>
            <person name="Ohm R.A."/>
            <person name="Ortiz-Santana B."/>
            <person name="Ovrebo C."/>
            <person name="Racz N."/>
            <person name="Riley R."/>
            <person name="Savchenko A."/>
            <person name="Shiryaev A."/>
            <person name="Soop K."/>
            <person name="Spirin V."/>
            <person name="Szebenyi C."/>
            <person name="Tomsovsky M."/>
            <person name="Tulloss R.E."/>
            <person name="Uehling J."/>
            <person name="Grigoriev I.V."/>
            <person name="Vagvolgyi C."/>
            <person name="Papp T."/>
            <person name="Martin F.M."/>
            <person name="Miettinen O."/>
            <person name="Hibbett D.S."/>
            <person name="Nagy L.G."/>
        </authorList>
    </citation>
    <scope>NUCLEOTIDE SEQUENCE [LARGE SCALE GENOMIC DNA]</scope>
    <source>
        <strain evidence="9 10">CBS 121175</strain>
    </source>
</reference>
<feature type="domain" description="TAFII55 protein conserved region" evidence="8">
    <location>
        <begin position="121"/>
        <end position="273"/>
    </location>
</feature>
<evidence type="ECO:0000256" key="3">
    <source>
        <dbReference type="ARBA" id="ARBA00023015"/>
    </source>
</evidence>
<dbReference type="OrthoDB" id="153872at2759"/>
<proteinExistence type="inferred from homology"/>
<feature type="region of interest" description="Disordered" evidence="7">
    <location>
        <begin position="17"/>
        <end position="85"/>
    </location>
</feature>
<accession>A0A5C3LCG7</accession>
<keyword evidence="10" id="KW-1185">Reference proteome</keyword>
<evidence type="ECO:0000256" key="1">
    <source>
        <dbReference type="ARBA" id="ARBA00004123"/>
    </source>
</evidence>
<evidence type="ECO:0000313" key="10">
    <source>
        <dbReference type="Proteomes" id="UP000307440"/>
    </source>
</evidence>
<evidence type="ECO:0000313" key="9">
    <source>
        <dbReference type="EMBL" id="TFK30133.1"/>
    </source>
</evidence>
<feature type="compositionally biased region" description="Basic and acidic residues" evidence="7">
    <location>
        <begin position="427"/>
        <end position="439"/>
    </location>
</feature>
<dbReference type="PANTHER" id="PTHR12228:SF0">
    <property type="entry name" value="TATA-BOX BINDING PROTEIN ASSOCIATED FACTOR 7"/>
    <property type="match status" value="1"/>
</dbReference>
<dbReference type="PANTHER" id="PTHR12228">
    <property type="entry name" value="TRANSCRIPTION INITIATION FACTOR TFIID 55 KD SUBUNIT-RELATED"/>
    <property type="match status" value="1"/>
</dbReference>
<dbReference type="EMBL" id="ML210147">
    <property type="protein sequence ID" value="TFK30133.1"/>
    <property type="molecule type" value="Genomic_DNA"/>
</dbReference>
<name>A0A5C3LCG7_COPMA</name>
<dbReference type="Proteomes" id="UP000307440">
    <property type="component" value="Unassembled WGS sequence"/>
</dbReference>
<comment type="similarity">
    <text evidence="2">Belongs to the TAF7 family.</text>
</comment>
<keyword evidence="4" id="KW-0804">Transcription</keyword>
<dbReference type="AlphaFoldDB" id="A0A5C3LCG7"/>
<evidence type="ECO:0000256" key="5">
    <source>
        <dbReference type="ARBA" id="ARBA00023242"/>
    </source>
</evidence>
<feature type="compositionally biased region" description="Basic and acidic residues" evidence="7">
    <location>
        <begin position="453"/>
        <end position="462"/>
    </location>
</feature>
<dbReference type="SMART" id="SM01370">
    <property type="entry name" value="TAFII55_N"/>
    <property type="match status" value="1"/>
</dbReference>
<keyword evidence="3" id="KW-0805">Transcription regulation</keyword>
<dbReference type="InterPro" id="IPR006751">
    <property type="entry name" value="TAFII55_prot_cons_reg"/>
</dbReference>
<feature type="coiled-coil region" evidence="6">
    <location>
        <begin position="247"/>
        <end position="274"/>
    </location>
</feature>
<feature type="region of interest" description="Disordered" evidence="7">
    <location>
        <begin position="301"/>
        <end position="388"/>
    </location>
</feature>
<evidence type="ECO:0000256" key="2">
    <source>
        <dbReference type="ARBA" id="ARBA00009368"/>
    </source>
</evidence>
<dbReference type="STRING" id="230819.A0A5C3LCG7"/>
<feature type="compositionally biased region" description="Acidic residues" evidence="7">
    <location>
        <begin position="463"/>
        <end position="480"/>
    </location>
</feature>
<comment type="subcellular location">
    <subcellularLocation>
        <location evidence="1">Nucleus</location>
    </subcellularLocation>
</comment>
<keyword evidence="6" id="KW-0175">Coiled coil</keyword>
<evidence type="ECO:0000259" key="8">
    <source>
        <dbReference type="SMART" id="SM01370"/>
    </source>
</evidence>
<keyword evidence="5" id="KW-0539">Nucleus</keyword>
<sequence>MDEDVIVVDDYEPTQIVDPISFGSQNGSTSQANFTSSHKQSMSDSTSVASRLRLRNTSNPPSMAGDSTERTTRSAAARASRGQPTKLKLKLGDKTAAQAPGMSFLGAYDRELDSDDEDLSFEEQFILRMPPGEDCEKLRKMVSGRDVTPEVWMKFKDSRRALFHIGNNTRTAKLVDLPCIIEAQKTLDNKQMFKVADICQMLVVDDKVIDDSQTSNQGKQQFNIDEFIWPHGITPPLHYVRKRRFRRRVNRRTIESVEQEVERLLDEDAAASEVKYEVLENVNPDLSDSEFMEQEVPIDAPTPAVSDLGEAATPGPDMGDDDGEPDEAEEEAEEPDGDIDEELAAELDQALGDEDVDEDDEEDDDSDEDDEDDDEDDEEAQARSLLNEEIRDLQAAVAKKQTEIARMPNPMIRKRFEDAMKKLSTDLELKMAQRDELREKQRRKKQGEGQQGEADRDGHQGGEDEDEDDLFGDELEMEMG</sequence>
<evidence type="ECO:0000256" key="7">
    <source>
        <dbReference type="SAM" id="MobiDB-lite"/>
    </source>
</evidence>
<gene>
    <name evidence="9" type="ORF">FA15DRAFT_199811</name>
</gene>
<dbReference type="GO" id="GO:0016251">
    <property type="term" value="F:RNA polymerase II general transcription initiation factor activity"/>
    <property type="evidence" value="ECO:0007669"/>
    <property type="project" value="TreeGrafter"/>
</dbReference>
<dbReference type="GO" id="GO:0051123">
    <property type="term" value="P:RNA polymerase II preinitiation complex assembly"/>
    <property type="evidence" value="ECO:0007669"/>
    <property type="project" value="TreeGrafter"/>
</dbReference>
<evidence type="ECO:0000256" key="6">
    <source>
        <dbReference type="SAM" id="Coils"/>
    </source>
</evidence>
<evidence type="ECO:0000256" key="4">
    <source>
        <dbReference type="ARBA" id="ARBA00023163"/>
    </source>
</evidence>
<feature type="region of interest" description="Disordered" evidence="7">
    <location>
        <begin position="427"/>
        <end position="480"/>
    </location>
</feature>
<dbReference type="InterPro" id="IPR037817">
    <property type="entry name" value="TAF7"/>
</dbReference>
<protein>
    <recommendedName>
        <fullName evidence="8">TAFII55 protein conserved region domain-containing protein</fullName>
    </recommendedName>
</protein>
<feature type="compositionally biased region" description="Acidic residues" evidence="7">
    <location>
        <begin position="318"/>
        <end position="379"/>
    </location>
</feature>